<dbReference type="InterPro" id="IPR004127">
    <property type="entry name" value="Prefoldin_subunit_alpha"/>
</dbReference>
<dbReference type="SUPFAM" id="SSF46579">
    <property type="entry name" value="Prefoldin"/>
    <property type="match status" value="1"/>
</dbReference>
<gene>
    <name evidence="6" type="ORF">N0F65_009695</name>
</gene>
<evidence type="ECO:0000256" key="5">
    <source>
        <dbReference type="SAM" id="MobiDB-lite"/>
    </source>
</evidence>
<dbReference type="InterPro" id="IPR019734">
    <property type="entry name" value="TPR_rpt"/>
</dbReference>
<protein>
    <submittedName>
        <fullName evidence="6">Uncharacterized protein</fullName>
    </submittedName>
</protein>
<evidence type="ECO:0000256" key="2">
    <source>
        <dbReference type="ARBA" id="ARBA00022803"/>
    </source>
</evidence>
<dbReference type="InterPro" id="IPR011990">
    <property type="entry name" value="TPR-like_helical_dom_sf"/>
</dbReference>
<dbReference type="GO" id="GO:0051879">
    <property type="term" value="F:Hsp90 protein binding"/>
    <property type="evidence" value="ECO:0007669"/>
    <property type="project" value="TreeGrafter"/>
</dbReference>
<dbReference type="PROSITE" id="PS50005">
    <property type="entry name" value="TPR"/>
    <property type="match status" value="1"/>
</dbReference>
<reference evidence="6" key="1">
    <citation type="submission" date="2022-11" db="EMBL/GenBank/DDBJ databases">
        <authorList>
            <person name="Morgan W.R."/>
            <person name="Tartar A."/>
        </authorList>
    </citation>
    <scope>NUCLEOTIDE SEQUENCE</scope>
    <source>
        <strain evidence="6">ARSEF 373</strain>
    </source>
</reference>
<comment type="caution">
    <text evidence="6">The sequence shown here is derived from an EMBL/GenBank/DDBJ whole genome shotgun (WGS) entry which is preliminary data.</text>
</comment>
<keyword evidence="2 3" id="KW-0802">TPR repeat</keyword>
<dbReference type="SUPFAM" id="SSF48452">
    <property type="entry name" value="TPR-like"/>
    <property type="match status" value="1"/>
</dbReference>
<dbReference type="NCBIfam" id="TIGR00293">
    <property type="entry name" value="prefoldin subunit alpha"/>
    <property type="match status" value="1"/>
</dbReference>
<dbReference type="PANTHER" id="PTHR22904:SF523">
    <property type="entry name" value="STRESS-INDUCED-PHOSPHOPROTEIN 1"/>
    <property type="match status" value="1"/>
</dbReference>
<evidence type="ECO:0000313" key="7">
    <source>
        <dbReference type="Proteomes" id="UP001146120"/>
    </source>
</evidence>
<accession>A0AAV2YYU6</accession>
<feature type="repeat" description="TPR" evidence="3">
    <location>
        <begin position="286"/>
        <end position="319"/>
    </location>
</feature>
<dbReference type="EMBL" id="DAKRPA010000128">
    <property type="protein sequence ID" value="DAZ97694.1"/>
    <property type="molecule type" value="Genomic_DNA"/>
</dbReference>
<feature type="coiled-coil region" evidence="4">
    <location>
        <begin position="89"/>
        <end position="120"/>
    </location>
</feature>
<dbReference type="Gene3D" id="1.10.287.370">
    <property type="match status" value="1"/>
</dbReference>
<proteinExistence type="predicted"/>
<dbReference type="Pfam" id="PF02996">
    <property type="entry name" value="Prefoldin"/>
    <property type="match status" value="1"/>
</dbReference>
<keyword evidence="4" id="KW-0175">Coiled coil</keyword>
<dbReference type="Gene3D" id="1.25.40.10">
    <property type="entry name" value="Tetratricopeptide repeat domain"/>
    <property type="match status" value="1"/>
</dbReference>
<dbReference type="CDD" id="cd23159">
    <property type="entry name" value="Prefoldin_URI1"/>
    <property type="match status" value="1"/>
</dbReference>
<evidence type="ECO:0000256" key="1">
    <source>
        <dbReference type="ARBA" id="ARBA00022737"/>
    </source>
</evidence>
<feature type="region of interest" description="Disordered" evidence="5">
    <location>
        <begin position="358"/>
        <end position="446"/>
    </location>
</feature>
<reference evidence="6" key="2">
    <citation type="journal article" date="2023" name="Microbiol Resour">
        <title>Decontamination and Annotation of the Draft Genome Sequence of the Oomycete Lagenidium giganteum ARSEF 373.</title>
        <authorList>
            <person name="Morgan W.R."/>
            <person name="Tartar A."/>
        </authorList>
    </citation>
    <scope>NUCLEOTIDE SEQUENCE</scope>
    <source>
        <strain evidence="6">ARSEF 373</strain>
    </source>
</reference>
<name>A0AAV2YYU6_9STRA</name>
<dbReference type="InterPro" id="IPR009053">
    <property type="entry name" value="Prefoldin"/>
</dbReference>
<evidence type="ECO:0000256" key="3">
    <source>
        <dbReference type="PROSITE-ProRule" id="PRU00339"/>
    </source>
</evidence>
<sequence>MRSAVTALDTGNARVLQEKLELVQTKLGELHDRIDRYEQVSDTIAELPHKLEHKVMVPLGKRAMMPGVIVRSNEILAHLGDEYFAWQPASQAIETIKRKQKNLNKQVKEQEEALVELTTKKSEADSFLNLKKLYEEENIKEITETEQESEQHPVVRATEEDVQEFFEIEEEERLKNEQAEWNWDDVMKRVEELEASEERGDSVPTDDAVPEVTPAMRATELKAKGNDAFAKRKFKESLQFYSEAISCDPSSHILYGNRAAAYHRLKKYEEALKDADLAIELCDSWVKGHYRRACALSALKRYKQAAEAFERAFELCPTDAKLEQQAQEMRRMALNPAQPKPKPVAATVDAKKKVTFASSVEEKEEKPAAPRASPFSGNILERPPTVHSASSAVATPELMPGFPAKQSRFQGNNEHGDVVRLEPQGEAQPVKRVSRFKAARAAQQQQ</sequence>
<evidence type="ECO:0000256" key="4">
    <source>
        <dbReference type="SAM" id="Coils"/>
    </source>
</evidence>
<dbReference type="AlphaFoldDB" id="A0AAV2YYU6"/>
<organism evidence="6 7">
    <name type="scientific">Lagenidium giganteum</name>
    <dbReference type="NCBI Taxonomy" id="4803"/>
    <lineage>
        <taxon>Eukaryota</taxon>
        <taxon>Sar</taxon>
        <taxon>Stramenopiles</taxon>
        <taxon>Oomycota</taxon>
        <taxon>Peronosporomycetes</taxon>
        <taxon>Pythiales</taxon>
        <taxon>Pythiaceae</taxon>
    </lineage>
</organism>
<dbReference type="Pfam" id="PF00515">
    <property type="entry name" value="TPR_1"/>
    <property type="match status" value="1"/>
</dbReference>
<dbReference type="Proteomes" id="UP001146120">
    <property type="component" value="Unassembled WGS sequence"/>
</dbReference>
<dbReference type="Pfam" id="PF13431">
    <property type="entry name" value="TPR_17"/>
    <property type="match status" value="1"/>
</dbReference>
<dbReference type="SMART" id="SM00028">
    <property type="entry name" value="TPR"/>
    <property type="match status" value="3"/>
</dbReference>
<dbReference type="PANTHER" id="PTHR22904">
    <property type="entry name" value="TPR REPEAT CONTAINING PROTEIN"/>
    <property type="match status" value="1"/>
</dbReference>
<keyword evidence="7" id="KW-1185">Reference proteome</keyword>
<evidence type="ECO:0000313" key="6">
    <source>
        <dbReference type="EMBL" id="DAZ97694.1"/>
    </source>
</evidence>
<keyword evidence="1" id="KW-0677">Repeat</keyword>